<dbReference type="InterPro" id="IPR004593">
    <property type="entry name" value="SbcD"/>
</dbReference>
<dbReference type="InterPro" id="IPR029052">
    <property type="entry name" value="Metallo-depent_PP-like"/>
</dbReference>
<evidence type="ECO:0000313" key="10">
    <source>
        <dbReference type="EMBL" id="GGB36570.1"/>
    </source>
</evidence>
<name>A0A916T972_9MICO</name>
<dbReference type="NCBIfam" id="TIGR00619">
    <property type="entry name" value="sbcd"/>
    <property type="match status" value="1"/>
</dbReference>
<keyword evidence="6 7" id="KW-0269">Exonuclease</keyword>
<dbReference type="Gene3D" id="3.60.21.10">
    <property type="match status" value="1"/>
</dbReference>
<dbReference type="GO" id="GO:0006310">
    <property type="term" value="P:DNA recombination"/>
    <property type="evidence" value="ECO:0007669"/>
    <property type="project" value="UniProtKB-KW"/>
</dbReference>
<dbReference type="PANTHER" id="PTHR30337:SF0">
    <property type="entry name" value="NUCLEASE SBCCD SUBUNIT D"/>
    <property type="match status" value="1"/>
</dbReference>
<sequence>MLRGSVGGGSYPADMRLIHTSDWHLGRSFHGASLVDAQAAYLDHLVEVVRSERVDAVLVSGDVYDRALPGPTSVALLDETLVRLRDAGAQVVLSAGNHDSAVRLGFGSRVLEHGGVHIRAAVESIGTPVLLDGVAVYPLPYLEPALAAPLLDASEATHAGVLRAAMRRVHADLATRGTPGVVMAHAFVVGSATSDSERDISVGGASAVPASTFRGLSYAALGHLHGAQRVGDLGRYSGSPVAMSFSEADHRKSSVLIEVDGDAVSTTLVDAPVARPLARLRGTLDDLLADPELGHAEQSWCQVTLTDTARPLGAMDRLRRRFPHTVQLLFDQPVTQLRVDGYTSKIAGKDTLDLCCDFLQHTRGGSGATDAERTLLRQAVEQVRLGRDAADGPDRVHTVDGVA</sequence>
<dbReference type="PANTHER" id="PTHR30337">
    <property type="entry name" value="COMPONENT OF ATP-DEPENDENT DSDNA EXONUCLEASE"/>
    <property type="match status" value="1"/>
</dbReference>
<evidence type="ECO:0000256" key="2">
    <source>
        <dbReference type="ARBA" id="ARBA00011322"/>
    </source>
</evidence>
<dbReference type="GO" id="GO:0004519">
    <property type="term" value="F:endonuclease activity"/>
    <property type="evidence" value="ECO:0007669"/>
    <property type="project" value="UniProtKB-KW"/>
</dbReference>
<dbReference type="SUPFAM" id="SSF56300">
    <property type="entry name" value="Metallo-dependent phosphatases"/>
    <property type="match status" value="1"/>
</dbReference>
<evidence type="ECO:0000256" key="1">
    <source>
        <dbReference type="ARBA" id="ARBA00010555"/>
    </source>
</evidence>
<dbReference type="InterPro" id="IPR026843">
    <property type="entry name" value="SbcD_C"/>
</dbReference>
<dbReference type="CDD" id="cd00840">
    <property type="entry name" value="MPP_Mre11_N"/>
    <property type="match status" value="1"/>
</dbReference>
<comment type="subunit">
    <text evidence="2 7">Heterodimer of SbcC and SbcD.</text>
</comment>
<evidence type="ECO:0000259" key="9">
    <source>
        <dbReference type="Pfam" id="PF12320"/>
    </source>
</evidence>
<proteinExistence type="inferred from homology"/>
<reference evidence="10" key="2">
    <citation type="submission" date="2020-09" db="EMBL/GenBank/DDBJ databases">
        <authorList>
            <person name="Sun Q."/>
            <person name="Zhou Y."/>
        </authorList>
    </citation>
    <scope>NUCLEOTIDE SEQUENCE</scope>
    <source>
        <strain evidence="10">CGMCC 1.15085</strain>
    </source>
</reference>
<keyword evidence="5 7" id="KW-0378">Hydrolase</keyword>
<comment type="similarity">
    <text evidence="1 7">Belongs to the SbcD family.</text>
</comment>
<feature type="domain" description="Calcineurin-like phosphoesterase" evidence="8">
    <location>
        <begin position="15"/>
        <end position="106"/>
    </location>
</feature>
<dbReference type="Proteomes" id="UP000636793">
    <property type="component" value="Unassembled WGS sequence"/>
</dbReference>
<comment type="caution">
    <text evidence="10">The sequence shown here is derived from an EMBL/GenBank/DDBJ whole genome shotgun (WGS) entry which is preliminary data.</text>
</comment>
<dbReference type="InterPro" id="IPR004843">
    <property type="entry name" value="Calcineurin-like_PHP"/>
</dbReference>
<keyword evidence="4 7" id="KW-0540">Nuclease</keyword>
<reference evidence="10" key="1">
    <citation type="journal article" date="2014" name="Int. J. Syst. Evol. Microbiol.">
        <title>Complete genome sequence of Corynebacterium casei LMG S-19264T (=DSM 44701T), isolated from a smear-ripened cheese.</title>
        <authorList>
            <consortium name="US DOE Joint Genome Institute (JGI-PGF)"/>
            <person name="Walter F."/>
            <person name="Albersmeier A."/>
            <person name="Kalinowski J."/>
            <person name="Ruckert C."/>
        </authorList>
    </citation>
    <scope>NUCLEOTIDE SEQUENCE</scope>
    <source>
        <strain evidence="10">CGMCC 1.15085</strain>
    </source>
</reference>
<keyword evidence="11" id="KW-1185">Reference proteome</keyword>
<dbReference type="EMBL" id="BMHI01000004">
    <property type="protein sequence ID" value="GGB36570.1"/>
    <property type="molecule type" value="Genomic_DNA"/>
</dbReference>
<protein>
    <recommendedName>
        <fullName evidence="3 7">Nuclease SbcCD subunit D</fullName>
    </recommendedName>
</protein>
<dbReference type="GO" id="GO:0006260">
    <property type="term" value="P:DNA replication"/>
    <property type="evidence" value="ECO:0007669"/>
    <property type="project" value="UniProtKB-KW"/>
</dbReference>
<keyword evidence="7" id="KW-0233">DNA recombination</keyword>
<dbReference type="InterPro" id="IPR050535">
    <property type="entry name" value="DNA_Repair-Maintenance_Comp"/>
</dbReference>
<feature type="domain" description="Nuclease SbcCD subunit D C-terminal" evidence="9">
    <location>
        <begin position="274"/>
        <end position="361"/>
    </location>
</feature>
<organism evidence="10 11">
    <name type="scientific">Flexivirga endophytica</name>
    <dbReference type="NCBI Taxonomy" id="1849103"/>
    <lineage>
        <taxon>Bacteria</taxon>
        <taxon>Bacillati</taxon>
        <taxon>Actinomycetota</taxon>
        <taxon>Actinomycetes</taxon>
        <taxon>Micrococcales</taxon>
        <taxon>Dermacoccaceae</taxon>
        <taxon>Flexivirga</taxon>
    </lineage>
</organism>
<accession>A0A916T972</accession>
<evidence type="ECO:0000256" key="3">
    <source>
        <dbReference type="ARBA" id="ARBA00013365"/>
    </source>
</evidence>
<keyword evidence="7" id="KW-0255">Endonuclease</keyword>
<evidence type="ECO:0000313" key="11">
    <source>
        <dbReference type="Proteomes" id="UP000636793"/>
    </source>
</evidence>
<evidence type="ECO:0000256" key="6">
    <source>
        <dbReference type="ARBA" id="ARBA00022839"/>
    </source>
</evidence>
<dbReference type="GO" id="GO:0008408">
    <property type="term" value="F:3'-5' exonuclease activity"/>
    <property type="evidence" value="ECO:0007669"/>
    <property type="project" value="InterPro"/>
</dbReference>
<evidence type="ECO:0000256" key="4">
    <source>
        <dbReference type="ARBA" id="ARBA00022722"/>
    </source>
</evidence>
<comment type="function">
    <text evidence="7">SbcCD cleaves DNA hairpin structures. These structures can inhibit DNA replication and are intermediates in certain DNA recombination reactions. The complex acts as a 3'-&gt;5' double strand exonuclease that can open hairpins. It also has a 5' single-strand endonuclease activity.</text>
</comment>
<evidence type="ECO:0000259" key="8">
    <source>
        <dbReference type="Pfam" id="PF00149"/>
    </source>
</evidence>
<gene>
    <name evidence="7 10" type="primary">sbcD</name>
    <name evidence="10" type="ORF">GCM10011492_29160</name>
</gene>
<keyword evidence="7" id="KW-0235">DNA replication</keyword>
<dbReference type="Pfam" id="PF12320">
    <property type="entry name" value="SbcD_C"/>
    <property type="match status" value="1"/>
</dbReference>
<dbReference type="Pfam" id="PF00149">
    <property type="entry name" value="Metallophos"/>
    <property type="match status" value="1"/>
</dbReference>
<evidence type="ECO:0000256" key="5">
    <source>
        <dbReference type="ARBA" id="ARBA00022801"/>
    </source>
</evidence>
<dbReference type="AlphaFoldDB" id="A0A916T972"/>
<dbReference type="InterPro" id="IPR041796">
    <property type="entry name" value="Mre11_N"/>
</dbReference>
<evidence type="ECO:0000256" key="7">
    <source>
        <dbReference type="RuleBase" id="RU363069"/>
    </source>
</evidence>